<evidence type="ECO:0000313" key="2">
    <source>
        <dbReference type="EMBL" id="KAE8970813.1"/>
    </source>
</evidence>
<name>A0A6A3PY62_9STRA</name>
<evidence type="ECO:0000313" key="13">
    <source>
        <dbReference type="Proteomes" id="UP000437068"/>
    </source>
</evidence>
<dbReference type="EMBL" id="QXGA01003775">
    <property type="protein sequence ID" value="KAE9079477.1"/>
    <property type="molecule type" value="Genomic_DNA"/>
</dbReference>
<comment type="caution">
    <text evidence="3">The sequence shown here is derived from an EMBL/GenBank/DDBJ whole genome shotgun (WGS) entry which is preliminary data.</text>
</comment>
<evidence type="ECO:0000313" key="3">
    <source>
        <dbReference type="EMBL" id="KAE9064942.1"/>
    </source>
</evidence>
<dbReference type="EMBL" id="QXGB01002846">
    <property type="protein sequence ID" value="KAE9174590.1"/>
    <property type="molecule type" value="Genomic_DNA"/>
</dbReference>
<evidence type="ECO:0000313" key="15">
    <source>
        <dbReference type="Proteomes" id="UP000440732"/>
    </source>
</evidence>
<dbReference type="EMBL" id="QXGE01002877">
    <property type="protein sequence ID" value="KAE9278570.1"/>
    <property type="molecule type" value="Genomic_DNA"/>
</dbReference>
<keyword evidence="12" id="KW-1185">Reference proteome</keyword>
<evidence type="ECO:0000313" key="17">
    <source>
        <dbReference type="Proteomes" id="UP000460718"/>
    </source>
</evidence>
<dbReference type="Proteomes" id="UP000433483">
    <property type="component" value="Unassembled WGS sequence"/>
</dbReference>
<dbReference type="EMBL" id="QXGC01004195">
    <property type="protein sequence ID" value="KAE9170671.1"/>
    <property type="molecule type" value="Genomic_DNA"/>
</dbReference>
<dbReference type="Proteomes" id="UP000441208">
    <property type="component" value="Unassembled WGS sequence"/>
</dbReference>
<evidence type="ECO:0000313" key="8">
    <source>
        <dbReference type="EMBL" id="KAE9174590.1"/>
    </source>
</evidence>
<dbReference type="Proteomes" id="UP000440367">
    <property type="component" value="Unassembled WGS sequence"/>
</dbReference>
<evidence type="ECO:0000313" key="11">
    <source>
        <dbReference type="Proteomes" id="UP000429523"/>
    </source>
</evidence>
<dbReference type="Proteomes" id="UP000476176">
    <property type="component" value="Unassembled WGS sequence"/>
</dbReference>
<dbReference type="Proteomes" id="UP000488956">
    <property type="component" value="Unassembled WGS sequence"/>
</dbReference>
<evidence type="ECO:0000313" key="5">
    <source>
        <dbReference type="EMBL" id="KAE9079477.1"/>
    </source>
</evidence>
<dbReference type="EMBL" id="QXFY01003433">
    <property type="protein sequence ID" value="KAE9285202.1"/>
    <property type="molecule type" value="Genomic_DNA"/>
</dbReference>
<sequence length="31" mass="3548">MLEVGPGSEFVQFVYKKYNPTSEHTNELTTT</sequence>
<accession>A0A6A3PY62</accession>
<dbReference type="Proteomes" id="UP000440732">
    <property type="component" value="Unassembled WGS sequence"/>
</dbReference>
<gene>
    <name evidence="9" type="ORF">PF001_g25106</name>
    <name evidence="7" type="ORF">PF002_g29312</name>
    <name evidence="6" type="ORF">PF004_g27800</name>
    <name evidence="8" type="ORF">PF005_g25794</name>
    <name evidence="5" type="ORF">PF006_g27513</name>
    <name evidence="3" type="ORF">PF007_g29016</name>
    <name evidence="10" type="ORF">PF008_g26973</name>
    <name evidence="1" type="ORF">PF009_g26534</name>
    <name evidence="4" type="ORF">PF010_g26720</name>
    <name evidence="2" type="ORF">PF011_g26271</name>
</gene>
<evidence type="ECO:0000313" key="20">
    <source>
        <dbReference type="Proteomes" id="UP000488956"/>
    </source>
</evidence>
<dbReference type="EMBL" id="QXFW01003432">
    <property type="protein sequence ID" value="KAE8970813.1"/>
    <property type="molecule type" value="Genomic_DNA"/>
</dbReference>
<protein>
    <submittedName>
        <fullName evidence="3">Uncharacterized protein</fullName>
    </submittedName>
</protein>
<evidence type="ECO:0000313" key="9">
    <source>
        <dbReference type="EMBL" id="KAE9278570.1"/>
    </source>
</evidence>
<evidence type="ECO:0000313" key="1">
    <source>
        <dbReference type="EMBL" id="KAE8923214.1"/>
    </source>
</evidence>
<evidence type="ECO:0000313" key="18">
    <source>
        <dbReference type="Proteomes" id="UP000476176"/>
    </source>
</evidence>
<dbReference type="Proteomes" id="UP000429523">
    <property type="component" value="Unassembled WGS sequence"/>
</dbReference>
<evidence type="ECO:0000313" key="6">
    <source>
        <dbReference type="EMBL" id="KAE9170671.1"/>
    </source>
</evidence>
<evidence type="ECO:0000313" key="10">
    <source>
        <dbReference type="EMBL" id="KAE9285202.1"/>
    </source>
</evidence>
<evidence type="ECO:0000313" key="12">
    <source>
        <dbReference type="Proteomes" id="UP000433483"/>
    </source>
</evidence>
<evidence type="ECO:0000313" key="19">
    <source>
        <dbReference type="Proteomes" id="UP000486351"/>
    </source>
</evidence>
<reference evidence="11 12" key="1">
    <citation type="submission" date="2018-08" db="EMBL/GenBank/DDBJ databases">
        <title>Genomic investigation of the strawberry pathogen Phytophthora fragariae indicates pathogenicity is determined by transcriptional variation in three key races.</title>
        <authorList>
            <person name="Adams T.M."/>
            <person name="Armitage A.D."/>
            <person name="Sobczyk M.K."/>
            <person name="Bates H.J."/>
            <person name="Dunwell J.M."/>
            <person name="Nellist C.F."/>
            <person name="Harrison R.J."/>
        </authorList>
    </citation>
    <scope>NUCLEOTIDE SEQUENCE [LARGE SCALE GENOMIC DNA]</scope>
    <source>
        <strain evidence="9 13">A4</strain>
        <strain evidence="7 14">BC-1</strain>
        <strain evidence="6 18">BC-23</strain>
        <strain evidence="8 12">NOV-27</strain>
        <strain evidence="5 15">NOV-5</strain>
        <strain evidence="3 16">NOV-71</strain>
        <strain evidence="10 19">NOV-77</strain>
        <strain evidence="1 11">NOV-9</strain>
        <strain evidence="4 20">ONT-3</strain>
        <strain evidence="2 17">SCRP245</strain>
    </source>
</reference>
<evidence type="ECO:0000313" key="14">
    <source>
        <dbReference type="Proteomes" id="UP000440367"/>
    </source>
</evidence>
<dbReference type="EMBL" id="QXGF01002844">
    <property type="protein sequence ID" value="KAE8923214.1"/>
    <property type="molecule type" value="Genomic_DNA"/>
</dbReference>
<dbReference type="EMBL" id="QXGD01003953">
    <property type="protein sequence ID" value="KAE9173418.1"/>
    <property type="molecule type" value="Genomic_DNA"/>
</dbReference>
<evidence type="ECO:0000313" key="4">
    <source>
        <dbReference type="EMBL" id="KAE9069287.1"/>
    </source>
</evidence>
<dbReference type="Proteomes" id="UP000437068">
    <property type="component" value="Unassembled WGS sequence"/>
</dbReference>
<dbReference type="Proteomes" id="UP000460718">
    <property type="component" value="Unassembled WGS sequence"/>
</dbReference>
<dbReference type="EMBL" id="QXFZ01004277">
    <property type="protein sequence ID" value="KAE9064942.1"/>
    <property type="molecule type" value="Genomic_DNA"/>
</dbReference>
<evidence type="ECO:0000313" key="16">
    <source>
        <dbReference type="Proteomes" id="UP000441208"/>
    </source>
</evidence>
<proteinExistence type="predicted"/>
<evidence type="ECO:0000313" key="7">
    <source>
        <dbReference type="EMBL" id="KAE9173418.1"/>
    </source>
</evidence>
<dbReference type="Proteomes" id="UP000486351">
    <property type="component" value="Unassembled WGS sequence"/>
</dbReference>
<organism evidence="3 16">
    <name type="scientific">Phytophthora fragariae</name>
    <dbReference type="NCBI Taxonomy" id="53985"/>
    <lineage>
        <taxon>Eukaryota</taxon>
        <taxon>Sar</taxon>
        <taxon>Stramenopiles</taxon>
        <taxon>Oomycota</taxon>
        <taxon>Peronosporomycetes</taxon>
        <taxon>Peronosporales</taxon>
        <taxon>Peronosporaceae</taxon>
        <taxon>Phytophthora</taxon>
    </lineage>
</organism>
<dbReference type="EMBL" id="QXFX01003395">
    <property type="protein sequence ID" value="KAE9069287.1"/>
    <property type="molecule type" value="Genomic_DNA"/>
</dbReference>
<dbReference type="AlphaFoldDB" id="A0A6A3PY62"/>